<dbReference type="Pfam" id="PF05057">
    <property type="entry name" value="DUF676"/>
    <property type="match status" value="1"/>
</dbReference>
<dbReference type="PANTHER" id="PTHR46082:SF11">
    <property type="entry name" value="AAA+ ATPASE DOMAIN-CONTAINING PROTEIN-RELATED"/>
    <property type="match status" value="1"/>
</dbReference>
<comment type="caution">
    <text evidence="5">The sequence shown here is derived from an EMBL/GenBank/DDBJ whole genome shotgun (WGS) entry which is preliminary data.</text>
</comment>
<feature type="domain" description="DUF676" evidence="4">
    <location>
        <begin position="148"/>
        <end position="220"/>
    </location>
</feature>
<dbReference type="Gene3D" id="3.40.50.1820">
    <property type="entry name" value="alpha/beta hydrolase"/>
    <property type="match status" value="1"/>
</dbReference>
<gene>
    <name evidence="5" type="ORF">ACN38_g9292</name>
</gene>
<dbReference type="PANTHER" id="PTHR46082">
    <property type="entry name" value="ATP/GTP-BINDING PROTEIN-RELATED"/>
    <property type="match status" value="1"/>
</dbReference>
<dbReference type="PRINTS" id="PR00381">
    <property type="entry name" value="KINESINLIGHT"/>
</dbReference>
<protein>
    <submittedName>
        <fullName evidence="5">Uncharacterized protein</fullName>
    </submittedName>
</protein>
<organism evidence="5 6">
    <name type="scientific">Penicillium nordicum</name>
    <dbReference type="NCBI Taxonomy" id="229535"/>
    <lineage>
        <taxon>Eukaryota</taxon>
        <taxon>Fungi</taxon>
        <taxon>Dikarya</taxon>
        <taxon>Ascomycota</taxon>
        <taxon>Pezizomycotina</taxon>
        <taxon>Eurotiomycetes</taxon>
        <taxon>Eurotiomycetidae</taxon>
        <taxon>Eurotiales</taxon>
        <taxon>Aspergillaceae</taxon>
        <taxon>Penicillium</taxon>
    </lineage>
</organism>
<dbReference type="AlphaFoldDB" id="A0A0M8NYI0"/>
<feature type="domain" description="NB-ARC" evidence="3">
    <location>
        <begin position="366"/>
        <end position="528"/>
    </location>
</feature>
<dbReference type="STRING" id="229535.A0A0M8NYI0"/>
<feature type="transmembrane region" description="Helical" evidence="2">
    <location>
        <begin position="12"/>
        <end position="35"/>
    </location>
</feature>
<dbReference type="InterPro" id="IPR019734">
    <property type="entry name" value="TPR_rpt"/>
</dbReference>
<sequence>MGHPRDRTQSSAMNLPTILYLLTFALSVAFTYYWVTKKIPSRLIADQAPRSRFELVPVKSYNEPARAGGVDIIFVHGLGSNPDTTWRAGKFTNSHPTHENRPNSEQYVNWVSDFLPSDLPQEVRKDVRIFFYNYDSYWKRDAVYTRLQRVGTHLLEHIDGQIRQSKQEQSRCLIFVGHSYGGLVVKEGLIQAKRKREFNYMVEQTRAIFFLGTPHRGTRFGPWGRLAAFALQPLGSNTLILANLEYDSVVLSDLHEHFISSTRDDLQVVNFYEQRPLRLVQLWCFQWEQFCVTEMSATYDGKMVSKIGLAVDHYGLNKFESRNEDYNSILSKLSRTLTPLAQPMKRYYSVPLETVQTFTRRDRLWKELVEKLQIRHENASVPFAVTLHGLGGAGKSQLALKFAESNVNQFNPILWIDATSDETVRSSFRRCAAEIGLADEPKNQQCATLVDDQVVQGVLRWLRDRTEVDEEWLVIVDNADDVTWGIKKIMPKGTRGRIVITSRDDQSQKLIDRGCEEVRVDVMSPHEARMVLLRHLSDDINLLPVAVQEGCDEVATKLGFLPLAIDLAGAYIGNNSLTPEQSLTQYLEDYEKLRDELLQMNHLRWLSPTERTVWTVWDTTLEKIEREYTQWQPGLLLTFLAHFHGTIVQNEMFRLASLGMYVVNDELGEENFAGLQMLIPETEGEWDDFKYRQNIDVLVRYNLIQRVHGQWPGTTMHSLVKWRAICRDQDRKWQWWYVKFVLAACFQVTKEDHKPEFRRHLMLHLPDVKNLDFDCISLTEIGGVFTWTTLARVHYDEGRWDEAEQLEAQVMETSKAMLGEDHPDTLTSMTNLASTFWNQGRWDEAEQLELQVMETSKTMLGEDHPDTLTSMANLASTFWNQGRWDEAEQLELQVMETSKTMLGEDHPDTLTSMANLAVTYGYQGRWDEAEQLQVKVMETSKTMLSEDHPDTLRSMANLASTYRDQGRWDEAEQLQVQVMETSKTMLSEDHPDTVRSMANLASTFWNQGRWGEAEQLLVQVMETIKTKLREDHPDTLKGMANLASTYRNQGRWDKAEQLEVQVVETSKTKLGEDHPDTLTRMANLALTFWNQGRWGEAEQLQVQVMETRKTMHSEDHPDTLRSMANLASTYRNQGRWDEAEQLEVQVVETSKTKLGEDHPDTLTSMANLALTFWNQGRWGEAEQLQVQVMETRKTKLGEDHPDTLTSMANLAFTWKSSAYDAEAITLLRECLTKQKQTLGLNHPTILSNSETLLKWETEVTRESEVEWETDDTEESLDMDA</sequence>
<dbReference type="Pfam" id="PF00931">
    <property type="entry name" value="NB-ARC"/>
    <property type="match status" value="1"/>
</dbReference>
<keyword evidence="6" id="KW-1185">Reference proteome</keyword>
<dbReference type="SUPFAM" id="SSF52540">
    <property type="entry name" value="P-loop containing nucleoside triphosphate hydrolases"/>
    <property type="match status" value="1"/>
</dbReference>
<reference evidence="5 6" key="1">
    <citation type="submission" date="2015-08" db="EMBL/GenBank/DDBJ databases">
        <title>Genome sequencing of Penicillium nordicum.</title>
        <authorList>
            <person name="Nguyen H.D."/>
            <person name="Seifert K.A."/>
        </authorList>
    </citation>
    <scope>NUCLEOTIDE SEQUENCE [LARGE SCALE GENOMIC DNA]</scope>
    <source>
        <strain evidence="5 6">DAOMC 185683</strain>
    </source>
</reference>
<dbReference type="Pfam" id="PF13374">
    <property type="entry name" value="TPR_10"/>
    <property type="match status" value="3"/>
</dbReference>
<evidence type="ECO:0000259" key="3">
    <source>
        <dbReference type="Pfam" id="PF00931"/>
    </source>
</evidence>
<dbReference type="SUPFAM" id="SSF53474">
    <property type="entry name" value="alpha/beta-Hydrolases"/>
    <property type="match status" value="1"/>
</dbReference>
<dbReference type="InterPro" id="IPR007751">
    <property type="entry name" value="DUF676_lipase-like"/>
</dbReference>
<evidence type="ECO:0000256" key="2">
    <source>
        <dbReference type="SAM" id="Phobius"/>
    </source>
</evidence>
<evidence type="ECO:0000256" key="1">
    <source>
        <dbReference type="ARBA" id="ARBA00007920"/>
    </source>
</evidence>
<dbReference type="Pfam" id="PF13424">
    <property type="entry name" value="TPR_12"/>
    <property type="match status" value="4"/>
</dbReference>
<dbReference type="SUPFAM" id="SSF48452">
    <property type="entry name" value="TPR-like"/>
    <property type="match status" value="4"/>
</dbReference>
<dbReference type="EMBL" id="LHQQ01000185">
    <property type="protein sequence ID" value="KOS39877.1"/>
    <property type="molecule type" value="Genomic_DNA"/>
</dbReference>
<dbReference type="InterPro" id="IPR053137">
    <property type="entry name" value="NLR-like"/>
</dbReference>
<dbReference type="InterPro" id="IPR011990">
    <property type="entry name" value="TPR-like_helical_dom_sf"/>
</dbReference>
<accession>A0A0M8NYI0</accession>
<comment type="similarity">
    <text evidence="1">Belongs to the putative lipase ROG1 family.</text>
</comment>
<dbReference type="GO" id="GO:0043531">
    <property type="term" value="F:ADP binding"/>
    <property type="evidence" value="ECO:0007669"/>
    <property type="project" value="InterPro"/>
</dbReference>
<dbReference type="Gene3D" id="3.40.50.300">
    <property type="entry name" value="P-loop containing nucleotide triphosphate hydrolases"/>
    <property type="match status" value="1"/>
</dbReference>
<dbReference type="InterPro" id="IPR027417">
    <property type="entry name" value="P-loop_NTPase"/>
</dbReference>
<proteinExistence type="inferred from homology"/>
<evidence type="ECO:0000313" key="6">
    <source>
        <dbReference type="Proteomes" id="UP000037696"/>
    </source>
</evidence>
<dbReference type="Gene3D" id="1.25.40.10">
    <property type="entry name" value="Tetratricopeptide repeat domain"/>
    <property type="match status" value="3"/>
</dbReference>
<dbReference type="InterPro" id="IPR029058">
    <property type="entry name" value="AB_hydrolase_fold"/>
</dbReference>
<name>A0A0M8NYI0_9EURO</name>
<keyword evidence="2" id="KW-1133">Transmembrane helix</keyword>
<dbReference type="InterPro" id="IPR002182">
    <property type="entry name" value="NB-ARC"/>
</dbReference>
<dbReference type="Proteomes" id="UP000037696">
    <property type="component" value="Unassembled WGS sequence"/>
</dbReference>
<evidence type="ECO:0000259" key="4">
    <source>
        <dbReference type="Pfam" id="PF05057"/>
    </source>
</evidence>
<keyword evidence="2" id="KW-0812">Transmembrane</keyword>
<dbReference type="GO" id="GO:0072330">
    <property type="term" value="P:monocarboxylic acid biosynthetic process"/>
    <property type="evidence" value="ECO:0007669"/>
    <property type="project" value="UniProtKB-ARBA"/>
</dbReference>
<dbReference type="SMART" id="SM00028">
    <property type="entry name" value="TPR"/>
    <property type="match status" value="8"/>
</dbReference>
<keyword evidence="2" id="KW-0472">Membrane</keyword>
<dbReference type="GO" id="GO:0017000">
    <property type="term" value="P:antibiotic biosynthetic process"/>
    <property type="evidence" value="ECO:0007669"/>
    <property type="project" value="UniProtKB-ARBA"/>
</dbReference>
<dbReference type="OrthoDB" id="5086500at2759"/>
<evidence type="ECO:0000313" key="5">
    <source>
        <dbReference type="EMBL" id="KOS39877.1"/>
    </source>
</evidence>